<feature type="region of interest" description="Disordered" evidence="5">
    <location>
        <begin position="620"/>
        <end position="664"/>
    </location>
</feature>
<feature type="compositionally biased region" description="Basic and acidic residues" evidence="5">
    <location>
        <begin position="191"/>
        <end position="206"/>
    </location>
</feature>
<protein>
    <recommendedName>
        <fullName evidence="4">Peptidoglycan hydrolase</fullName>
    </recommendedName>
</protein>
<dbReference type="Proteomes" id="UP000288028">
    <property type="component" value="Unassembled WGS sequence"/>
</dbReference>
<dbReference type="PANTHER" id="PTHR33734">
    <property type="entry name" value="LYSM DOMAIN-CONTAINING GPI-ANCHORED PROTEIN 2"/>
    <property type="match status" value="1"/>
</dbReference>
<dbReference type="SMART" id="SM00047">
    <property type="entry name" value="LYZ2"/>
    <property type="match status" value="1"/>
</dbReference>
<dbReference type="GeneID" id="95579225"/>
<dbReference type="AlphaFoldDB" id="A0A430AVD4"/>
<feature type="compositionally biased region" description="Low complexity" evidence="5">
    <location>
        <begin position="548"/>
        <end position="559"/>
    </location>
</feature>
<dbReference type="PANTHER" id="PTHR33734:SF22">
    <property type="entry name" value="MEMBRANE-BOUND LYTIC MUREIN TRANSGLYCOSYLASE D"/>
    <property type="match status" value="1"/>
</dbReference>
<name>A0A430AVD4_9ENTE</name>
<evidence type="ECO:0000256" key="2">
    <source>
        <dbReference type="ARBA" id="ARBA00022529"/>
    </source>
</evidence>
<feature type="region of interest" description="Disordered" evidence="5">
    <location>
        <begin position="537"/>
        <end position="577"/>
    </location>
</feature>
<proteinExistence type="inferred from homology"/>
<feature type="compositionally biased region" description="Basic and acidic residues" evidence="5">
    <location>
        <begin position="314"/>
        <end position="345"/>
    </location>
</feature>
<dbReference type="InterPro" id="IPR002901">
    <property type="entry name" value="MGlyc_endo_b_GlcNAc-like_dom"/>
</dbReference>
<dbReference type="InterPro" id="IPR018392">
    <property type="entry name" value="LysM"/>
</dbReference>
<dbReference type="Gene3D" id="4.10.80.30">
    <property type="entry name" value="DNA polymerase, domain 6"/>
    <property type="match status" value="1"/>
</dbReference>
<feature type="compositionally biased region" description="Basic and acidic residues" evidence="5">
    <location>
        <begin position="285"/>
        <end position="302"/>
    </location>
</feature>
<feature type="region of interest" description="Disordered" evidence="5">
    <location>
        <begin position="781"/>
        <end position="809"/>
    </location>
</feature>
<dbReference type="EMBL" id="NGKB01000012">
    <property type="protein sequence ID" value="RSU12009.1"/>
    <property type="molecule type" value="Genomic_DNA"/>
</dbReference>
<dbReference type="OrthoDB" id="2155627at2"/>
<dbReference type="GO" id="GO:0004040">
    <property type="term" value="F:amidase activity"/>
    <property type="evidence" value="ECO:0007669"/>
    <property type="project" value="InterPro"/>
</dbReference>
<feature type="domain" description="LysM" evidence="6">
    <location>
        <begin position="659"/>
        <end position="702"/>
    </location>
</feature>
<evidence type="ECO:0000259" key="6">
    <source>
        <dbReference type="PROSITE" id="PS51782"/>
    </source>
</evidence>
<feature type="compositionally biased region" description="Low complexity" evidence="5">
    <location>
        <begin position="787"/>
        <end position="809"/>
    </location>
</feature>
<evidence type="ECO:0000256" key="5">
    <source>
        <dbReference type="SAM" id="MobiDB-lite"/>
    </source>
</evidence>
<feature type="compositionally biased region" description="Low complexity" evidence="5">
    <location>
        <begin position="351"/>
        <end position="365"/>
    </location>
</feature>
<evidence type="ECO:0000256" key="3">
    <source>
        <dbReference type="ARBA" id="ARBA00022638"/>
    </source>
</evidence>
<evidence type="ECO:0000313" key="7">
    <source>
        <dbReference type="EMBL" id="RSU12009.1"/>
    </source>
</evidence>
<dbReference type="GO" id="GO:0031640">
    <property type="term" value="P:killing of cells of another organism"/>
    <property type="evidence" value="ECO:0007669"/>
    <property type="project" value="UniProtKB-KW"/>
</dbReference>
<accession>A0A430AVD4</accession>
<feature type="compositionally biased region" description="Low complexity" evidence="5">
    <location>
        <begin position="210"/>
        <end position="257"/>
    </location>
</feature>
<organism evidence="7 8">
    <name type="scientific">Vagococcus carniphilus</name>
    <dbReference type="NCBI Taxonomy" id="218144"/>
    <lineage>
        <taxon>Bacteria</taxon>
        <taxon>Bacillati</taxon>
        <taxon>Bacillota</taxon>
        <taxon>Bacilli</taxon>
        <taxon>Lactobacillales</taxon>
        <taxon>Enterococcaceae</taxon>
        <taxon>Vagococcus</taxon>
    </lineage>
</organism>
<keyword evidence="8" id="KW-1185">Reference proteome</keyword>
<feature type="compositionally biased region" description="Polar residues" evidence="5">
    <location>
        <begin position="708"/>
        <end position="736"/>
    </location>
</feature>
<dbReference type="RefSeq" id="WP_126795445.1">
    <property type="nucleotide sequence ID" value="NZ_CP060720.1"/>
</dbReference>
<feature type="region of interest" description="Disordered" evidence="5">
    <location>
        <begin position="705"/>
        <end position="739"/>
    </location>
</feature>
<gene>
    <name evidence="7" type="ORF">CBF28_11600</name>
</gene>
<dbReference type="SMART" id="SM00257">
    <property type="entry name" value="LysM"/>
    <property type="match status" value="6"/>
</dbReference>
<feature type="compositionally biased region" description="Polar residues" evidence="5">
    <location>
        <begin position="560"/>
        <end position="577"/>
    </location>
</feature>
<dbReference type="GO" id="GO:0042742">
    <property type="term" value="P:defense response to bacterium"/>
    <property type="evidence" value="ECO:0007669"/>
    <property type="project" value="UniProtKB-KW"/>
</dbReference>
<dbReference type="PROSITE" id="PS51782">
    <property type="entry name" value="LYSM"/>
    <property type="match status" value="6"/>
</dbReference>
<feature type="domain" description="LysM" evidence="6">
    <location>
        <begin position="734"/>
        <end position="777"/>
    </location>
</feature>
<evidence type="ECO:0000256" key="4">
    <source>
        <dbReference type="ARBA" id="ARBA00032108"/>
    </source>
</evidence>
<evidence type="ECO:0000313" key="8">
    <source>
        <dbReference type="Proteomes" id="UP000288028"/>
    </source>
</evidence>
<feature type="domain" description="LysM" evidence="6">
    <location>
        <begin position="808"/>
        <end position="851"/>
    </location>
</feature>
<dbReference type="Gene3D" id="3.10.350.10">
    <property type="entry name" value="LysM domain"/>
    <property type="match status" value="6"/>
</dbReference>
<dbReference type="SUPFAM" id="SSF54106">
    <property type="entry name" value="LysM domain"/>
    <property type="match status" value="6"/>
</dbReference>
<reference evidence="7 8" key="1">
    <citation type="submission" date="2017-05" db="EMBL/GenBank/DDBJ databases">
        <title>Vagococcus spp. assemblies.</title>
        <authorList>
            <person name="Gulvik C.A."/>
        </authorList>
    </citation>
    <scope>NUCLEOTIDE SEQUENCE [LARGE SCALE GENOMIC DNA]</scope>
    <source>
        <strain evidence="7 8">SS1714</strain>
    </source>
</reference>
<dbReference type="InterPro" id="IPR036779">
    <property type="entry name" value="LysM_dom_sf"/>
</dbReference>
<feature type="domain" description="LysM" evidence="6">
    <location>
        <begin position="574"/>
        <end position="617"/>
    </location>
</feature>
<dbReference type="Pfam" id="PF01832">
    <property type="entry name" value="Glucosaminidase"/>
    <property type="match status" value="1"/>
</dbReference>
<keyword evidence="2" id="KW-0929">Antimicrobial</keyword>
<feature type="compositionally biased region" description="Polar residues" evidence="5">
    <location>
        <begin position="647"/>
        <end position="661"/>
    </location>
</feature>
<keyword evidence="3" id="KW-0081">Bacteriolytic enzyme</keyword>
<dbReference type="CDD" id="cd00118">
    <property type="entry name" value="LysM"/>
    <property type="match status" value="6"/>
</dbReference>
<feature type="domain" description="LysM" evidence="6">
    <location>
        <begin position="874"/>
        <end position="917"/>
    </location>
</feature>
<evidence type="ECO:0000256" key="1">
    <source>
        <dbReference type="ARBA" id="ARBA00010266"/>
    </source>
</evidence>
<feature type="region of interest" description="Disordered" evidence="5">
    <location>
        <begin position="191"/>
        <end position="383"/>
    </location>
</feature>
<sequence length="979" mass="106220">MKKNDKKDLLLKQPVLKNVSLFGATMMISSSVLIPGMTTKAYADTVGDQAQDTATKADEKETNNLEETTKAMTVDKFETVDQVKEEDNHFDLNLVLGAHRTENLDTTIQVSPNLALVWDETKSTVLDETGNAVGSYTFDEKLNQITIKFTQTGFTQAKLIVPVSLKKLDLTEQVLTVSIAESMLSKNVTVEKQEVVETTETSKEVEETSETISSTEETSSSVEVTEEPSSTSTETETTSETESTTESTIATSETSSSSEKEESTSSTSKETSSSKEEETTSESTSSKEEATKETSSTKEKETSSTSTESTSSTSKEKETKPKESKPKEVKKKDKSKEDASSKTSEKLTGVKAYSPKKASAAPTKRAAIEPAAAPQPRSLSRAATPQAQFIEDTAYHAQQVAGSNDLYASVMIAQAILESGYGSSTLSSPPNHNLFGIKGSYNGQSVTMQTWEHFNGQNVVINAQFRKYPSYRQSFEDNARVLRTTSFSPGTYYYAGAWKSRTNSYQDATRWLTGRYATDPSYNVKLNNLIMTHNLTQYDKPGGGNTGGNTNQGNSNQGNKPNTGNQQTSNNNATTHTVKPGDTLYGISAKYGVSVAQLKSWNNLSSDMIYVNQKLVVKGGNKGGGSTSKPTPKPTPTPKPSTNNGSQTSKPKPNTSNGQTHTVKRGDTLYGIGLQYGVSVAQLKSWNNLSNDMIYVNQKLVVKGGGNTSKPTPKPSTNNGNQTSKPKPSTSNSQTHTVKRGDTLYGIGLQYGVSVAQIKSWNNLSNDMIYVNQKLVVKGGNKGGGSTAKPTPKPSTKPSTQTTTQSSSSYTVKRGDTLYGISLRYGVSVNELKQWNNLKSDMIYVGQQLAINGKKAANHTATPVKKTSNQSQSSTYTVKRGDSLYQISLKYNVSVSDLKQANGLSSDLIYVGQTLKIPGTAKVATRQTTSNRQVKRHKVQTGDSLWSLSNKYNTSVSQLKTWNKISGDIIYTGQNLRVR</sequence>
<dbReference type="Pfam" id="PF01476">
    <property type="entry name" value="LysM"/>
    <property type="match status" value="6"/>
</dbReference>
<feature type="compositionally biased region" description="Low complexity" evidence="5">
    <location>
        <begin position="303"/>
        <end position="313"/>
    </location>
</feature>
<dbReference type="GO" id="GO:0008932">
    <property type="term" value="F:lytic endotransglycosylase activity"/>
    <property type="evidence" value="ECO:0007669"/>
    <property type="project" value="TreeGrafter"/>
</dbReference>
<comment type="caution">
    <text evidence="7">The sequence shown here is derived from an EMBL/GenBank/DDBJ whole genome shotgun (WGS) entry which is preliminary data.</text>
</comment>
<dbReference type="Gene3D" id="1.10.530.10">
    <property type="match status" value="1"/>
</dbReference>
<comment type="similarity">
    <text evidence="1">Belongs to the glycosyl hydrolase 73 family.</text>
</comment>
<feature type="domain" description="LysM" evidence="6">
    <location>
        <begin position="935"/>
        <end position="978"/>
    </location>
</feature>